<feature type="domain" description="PH" evidence="6">
    <location>
        <begin position="382"/>
        <end position="489"/>
    </location>
</feature>
<evidence type="ECO:0000259" key="7">
    <source>
        <dbReference type="PROSITE" id="PS50115"/>
    </source>
</evidence>
<name>A0ABP9YZ11_9FUNG</name>
<evidence type="ECO:0000313" key="8">
    <source>
        <dbReference type="EMBL" id="GAA5812083.1"/>
    </source>
</evidence>
<dbReference type="SUPFAM" id="SSF103657">
    <property type="entry name" value="BAR/IMD domain-like"/>
    <property type="match status" value="1"/>
</dbReference>
<feature type="compositionally biased region" description="Polar residues" evidence="5">
    <location>
        <begin position="502"/>
        <end position="515"/>
    </location>
</feature>
<dbReference type="PROSITE" id="PS50003">
    <property type="entry name" value="PH_DOMAIN"/>
    <property type="match status" value="1"/>
</dbReference>
<keyword evidence="3" id="KW-0862">Zinc</keyword>
<sequence length="986" mass="110307">MLSKHSFEMDWNTNVIAFIDVDRGYTALLSNCQSLENYAFDLSVFHCINPVCRSLDVESRSLSQEEEIPPPLPPRNPVLCNQPSSLTPSVSKATFDDPYLEDGPLFRATIHQLENRTSTLKTNLKRIIKTVTTCLEARRQLTRADEGYLEALRETQCIEPLMSHYLNNSWQVIKEERKRLDQSLSTQLLESLKRVYEEDIKVAEVKRRQFEEESKDYYASLAKYLKVANKKKQETEKKQNQRKSRFDLARFDYLAFLIDLHGGRKEGEILFHVTDHTIKGFDFYESIAHRIEPERHGLNDLVAFMTENSREQELAANERANKRKELLTTCQLDTVVDTIQDDAIVHIDHPAITVQDQSLHVEGDRFKGIRDLDQNRGDTLIGRKKEGFLFATAKPSKSTGFDVTSSSITWHKYWCVLSGGKLHEYSNWKRQLESHIEPINLRFATVREARNSERRFCFEVITPHLRRIYQATSQEEAQSWMGTIQNSIESLLNGTSNSSANLKDIMTSSTSSPQSNKRHGRSLSGAFKSGLAVVAAATHPNPNTSSSKDKKRQSTNMIQQSIPITNNSPAEGAELLVSASASPNDRFRWSGFSFGNHQHSKALSSIQQQTSSNNNGNYLFSALADSEGSTRLLSILRQDNSNHYCADCGAKNPDWCSLNLGVLLCIECSGIHRSLGTHISKIRSLTLDSTSYTPDIIELLKSIGNARSNSVWDSRYEPSNTADTTTIARPNPTDSRAMKLAYIQAKYVGRSFVKTPTEDADKILFEAVDHDDIPKALYALAAGANVNSSRPDFSSSPRISLFMGPSSDTPPMQSFMPFLMNMDSSEKVELETEKNYIVRYALHYSLLHGRVVDSEDVFVTSPLVASVSSSSTATTTTRSEEDYPTKKPCVIFPMAEFLLQNGADTGIIDTQTGHTLAELVGMGSVVDDHAIAYINLKNTARGQSAIVRSVSLTGKQPTPPPEEVTEVNIPPPLPQKDSTEEASIPS</sequence>
<proteinExistence type="predicted"/>
<dbReference type="PANTHER" id="PTHR23180">
    <property type="entry name" value="CENTAURIN/ARF"/>
    <property type="match status" value="1"/>
</dbReference>
<dbReference type="SUPFAM" id="SSF50729">
    <property type="entry name" value="PH domain-like"/>
    <property type="match status" value="1"/>
</dbReference>
<evidence type="ECO:0000256" key="4">
    <source>
        <dbReference type="PROSITE-ProRule" id="PRU00288"/>
    </source>
</evidence>
<dbReference type="InterPro" id="IPR001849">
    <property type="entry name" value="PH_domain"/>
</dbReference>
<evidence type="ECO:0000256" key="3">
    <source>
        <dbReference type="ARBA" id="ARBA00022833"/>
    </source>
</evidence>
<evidence type="ECO:0000256" key="2">
    <source>
        <dbReference type="ARBA" id="ARBA00022771"/>
    </source>
</evidence>
<dbReference type="SMART" id="SM00233">
    <property type="entry name" value="PH"/>
    <property type="match status" value="1"/>
</dbReference>
<evidence type="ECO:0000313" key="9">
    <source>
        <dbReference type="Proteomes" id="UP001473302"/>
    </source>
</evidence>
<feature type="domain" description="Arf-GAP" evidence="7">
    <location>
        <begin position="630"/>
        <end position="762"/>
    </location>
</feature>
<dbReference type="Gene3D" id="2.30.29.30">
    <property type="entry name" value="Pleckstrin-homology domain (PH domain)/Phosphotyrosine-binding domain (PTB)"/>
    <property type="match status" value="1"/>
</dbReference>
<accession>A0ABP9YZ11</accession>
<keyword evidence="2 4" id="KW-0863">Zinc-finger</keyword>
<dbReference type="InterPro" id="IPR011993">
    <property type="entry name" value="PH-like_dom_sf"/>
</dbReference>
<dbReference type="SUPFAM" id="SSF57863">
    <property type="entry name" value="ArfGap/RecO-like zinc finger"/>
    <property type="match status" value="1"/>
</dbReference>
<dbReference type="PRINTS" id="PR00405">
    <property type="entry name" value="REVINTRACTNG"/>
</dbReference>
<dbReference type="Pfam" id="PF16746">
    <property type="entry name" value="BAR_3"/>
    <property type="match status" value="1"/>
</dbReference>
<evidence type="ECO:0000256" key="5">
    <source>
        <dbReference type="SAM" id="MobiDB-lite"/>
    </source>
</evidence>
<dbReference type="Proteomes" id="UP001473302">
    <property type="component" value="Unassembled WGS sequence"/>
</dbReference>
<dbReference type="CDD" id="cd08204">
    <property type="entry name" value="ArfGap"/>
    <property type="match status" value="1"/>
</dbReference>
<dbReference type="InterPro" id="IPR038508">
    <property type="entry name" value="ArfGAP_dom_sf"/>
</dbReference>
<dbReference type="Pfam" id="PF01412">
    <property type="entry name" value="ArfGap"/>
    <property type="match status" value="1"/>
</dbReference>
<evidence type="ECO:0000256" key="1">
    <source>
        <dbReference type="ARBA" id="ARBA00022723"/>
    </source>
</evidence>
<dbReference type="InterPro" id="IPR001164">
    <property type="entry name" value="ArfGAP_dom"/>
</dbReference>
<dbReference type="Gene3D" id="1.10.220.150">
    <property type="entry name" value="Arf GTPase activating protein"/>
    <property type="match status" value="1"/>
</dbReference>
<protein>
    <recommendedName>
        <fullName evidence="10">ArfGap-domain-containing protein</fullName>
    </recommendedName>
</protein>
<dbReference type="SMART" id="SM00105">
    <property type="entry name" value="ArfGap"/>
    <property type="match status" value="1"/>
</dbReference>
<dbReference type="PANTHER" id="PTHR23180:SF160">
    <property type="entry name" value="ADP-RIBOSYLATION FACTOR GTPASE-ACTIVATING PROTEIN EFFECTOR PROTEIN 1"/>
    <property type="match status" value="1"/>
</dbReference>
<dbReference type="PROSITE" id="PS50115">
    <property type="entry name" value="ARFGAP"/>
    <property type="match status" value="1"/>
</dbReference>
<keyword evidence="9" id="KW-1185">Reference proteome</keyword>
<organism evidence="8 9">
    <name type="scientific">Mucor flavus</name>
    <dbReference type="NCBI Taxonomy" id="439312"/>
    <lineage>
        <taxon>Eukaryota</taxon>
        <taxon>Fungi</taxon>
        <taxon>Fungi incertae sedis</taxon>
        <taxon>Mucoromycota</taxon>
        <taxon>Mucoromycotina</taxon>
        <taxon>Mucoromycetes</taxon>
        <taxon>Mucorales</taxon>
        <taxon>Mucorineae</taxon>
        <taxon>Mucoraceae</taxon>
        <taxon>Mucor</taxon>
    </lineage>
</organism>
<dbReference type="Pfam" id="PF00169">
    <property type="entry name" value="PH"/>
    <property type="match status" value="1"/>
</dbReference>
<dbReference type="InterPro" id="IPR004148">
    <property type="entry name" value="BAR_dom"/>
</dbReference>
<feature type="region of interest" description="Disordered" evidence="5">
    <location>
        <begin position="951"/>
        <end position="986"/>
    </location>
</feature>
<feature type="region of interest" description="Disordered" evidence="5">
    <location>
        <begin position="502"/>
        <end position="523"/>
    </location>
</feature>
<reference evidence="8 9" key="1">
    <citation type="submission" date="2024-04" db="EMBL/GenBank/DDBJ databases">
        <title>genome sequences of Mucor flavus KT1a and Helicostylum pulchrum KT1b strains isolated from the surface of a dry-aged beef.</title>
        <authorList>
            <person name="Toyotome T."/>
            <person name="Hosono M."/>
            <person name="Torimaru M."/>
            <person name="Fukuda K."/>
            <person name="Mikami N."/>
        </authorList>
    </citation>
    <scope>NUCLEOTIDE SEQUENCE [LARGE SCALE GENOMIC DNA]</scope>
    <source>
        <strain evidence="8 9">KT1a</strain>
    </source>
</reference>
<keyword evidence="1" id="KW-0479">Metal-binding</keyword>
<comment type="caution">
    <text evidence="8">The sequence shown here is derived from an EMBL/GenBank/DDBJ whole genome shotgun (WGS) entry which is preliminary data.</text>
</comment>
<dbReference type="InterPro" id="IPR045258">
    <property type="entry name" value="ACAP1/2/3-like"/>
</dbReference>
<dbReference type="Gene3D" id="1.20.1270.60">
    <property type="entry name" value="Arfaptin homology (AH) domain/BAR domain"/>
    <property type="match status" value="1"/>
</dbReference>
<gene>
    <name evidence="8" type="ORF">MFLAVUS_005533</name>
</gene>
<evidence type="ECO:0008006" key="10">
    <source>
        <dbReference type="Google" id="ProtNLM"/>
    </source>
</evidence>
<evidence type="ECO:0000259" key="6">
    <source>
        <dbReference type="PROSITE" id="PS50003"/>
    </source>
</evidence>
<dbReference type="InterPro" id="IPR027267">
    <property type="entry name" value="AH/BAR_dom_sf"/>
</dbReference>
<dbReference type="EMBL" id="BAABUK010000012">
    <property type="protein sequence ID" value="GAA5812083.1"/>
    <property type="molecule type" value="Genomic_DNA"/>
</dbReference>
<dbReference type="InterPro" id="IPR037278">
    <property type="entry name" value="ARFGAP/RecO"/>
</dbReference>